<dbReference type="InterPro" id="IPR013785">
    <property type="entry name" value="Aldolase_TIM"/>
</dbReference>
<dbReference type="InterPro" id="IPR051690">
    <property type="entry name" value="PseI-like"/>
</dbReference>
<dbReference type="InterPro" id="IPR036237">
    <property type="entry name" value="Xyl_isomerase-like_sf"/>
</dbReference>
<dbReference type="Gene3D" id="3.10.580.10">
    <property type="entry name" value="CBS-domain"/>
    <property type="match status" value="1"/>
</dbReference>
<proteinExistence type="predicted"/>
<evidence type="ECO:0000259" key="3">
    <source>
        <dbReference type="PROSITE" id="PS50844"/>
    </source>
</evidence>
<dbReference type="Pfam" id="PF00571">
    <property type="entry name" value="CBS"/>
    <property type="match status" value="1"/>
</dbReference>
<evidence type="ECO:0000313" key="6">
    <source>
        <dbReference type="Proteomes" id="UP000183926"/>
    </source>
</evidence>
<organism evidence="5 6">
    <name type="scientific">Nitrosomonas eutropha</name>
    <dbReference type="NCBI Taxonomy" id="916"/>
    <lineage>
        <taxon>Bacteria</taxon>
        <taxon>Pseudomonadati</taxon>
        <taxon>Pseudomonadota</taxon>
        <taxon>Betaproteobacteria</taxon>
        <taxon>Nitrosomonadales</taxon>
        <taxon>Nitrosomonadaceae</taxon>
        <taxon>Nitrosomonas</taxon>
    </lineage>
</organism>
<dbReference type="Pfam" id="PF01261">
    <property type="entry name" value="AP_endonuc_2"/>
    <property type="match status" value="1"/>
</dbReference>
<dbReference type="InterPro" id="IPR006190">
    <property type="entry name" value="SAF_AFP_Neu5Ac"/>
</dbReference>
<reference evidence="5 6" key="1">
    <citation type="submission" date="2016-10" db="EMBL/GenBank/DDBJ databases">
        <authorList>
            <person name="de Groot N.N."/>
        </authorList>
    </citation>
    <scope>NUCLEOTIDE SEQUENCE [LARGE SCALE GENOMIC DNA]</scope>
    <source>
        <strain evidence="5 6">Nm24</strain>
    </source>
</reference>
<dbReference type="SUPFAM" id="SSF54631">
    <property type="entry name" value="CBS-domain pair"/>
    <property type="match status" value="1"/>
</dbReference>
<name>A0A1I7EUJ2_9PROT</name>
<sequence>MRIEKRIKDHLVFSGDSILDALKHINDNQSRIVFVVQDNGVLIGAVSDGDVRRWMTQAIEFDLNLPIDHVMNRNFIARPVAESQNQIADYFDHKCDIIPLIDEQGRFVALARKSATGIQIGDFLITDQNPTFIIAEVGNNHNGDISLAKELVNLAVEAGADCVKFQMRDLSSLYSNQGRNAEAGYDLGSQYTLDLLNKFQLSHDELCQVFDYCKQQDILPLCTPWDMVSIRVLEEYGLEAFKVASADFTNYEMLEALAKTGKPLICSTGMSSEAEIKGSVSLLRRLGAPFALLHCNSTYPAPFKDVNLNYLPHLKQLAGTVIGYSGHERGFAVPLAAIALGARIVEKHFTVNRSMEGNDHKVSLLPAEFTEMVQQIRNIEEAMGQGGERALTQGEMINRENLAKSLIINCDLSQGQLIKRSMIVVKSPGQGLQPNRIDELAGKVAQRDFKVGDFFFETDIAPRSAKKQHYIFSRPYGIPARYHDYQALTEGMKIDFIEFHLSYHDLDVKLSDYFSDPLPIGYAVHSPELFAGDHILDLANNDEDYRAHSITELKRTTAVASELHQYFPSTPRPILVLNAGGWSPQNFLPVEARMKLYDRVAKALSEIDLSSIQLAIQTMPPFPWHFGGQSHHNLFVDPDEIASFCEKTGYRICLDISHSMMACNYYQWDFSAFLKKVLPHTIHLHIVDAKGVDGEGVQIGHGDVDFTLLRDRLNQHAPGIQFIPEIWQGHKNKGEGFWSALAFLEKIGF</sequence>
<dbReference type="InterPro" id="IPR057736">
    <property type="entry name" value="SAF_PseI/NeuA/NeuB"/>
</dbReference>
<dbReference type="InterPro" id="IPR036732">
    <property type="entry name" value="AFP_Neu5c_C_sf"/>
</dbReference>
<evidence type="ECO:0000259" key="4">
    <source>
        <dbReference type="PROSITE" id="PS51371"/>
    </source>
</evidence>
<dbReference type="Proteomes" id="UP000183926">
    <property type="component" value="Unassembled WGS sequence"/>
</dbReference>
<dbReference type="InterPro" id="IPR013022">
    <property type="entry name" value="Xyl_isomerase-like_TIM-brl"/>
</dbReference>
<protein>
    <submittedName>
        <fullName evidence="5">N-acetylneuraminate synthase</fullName>
    </submittedName>
</protein>
<dbReference type="SUPFAM" id="SSF51569">
    <property type="entry name" value="Aldolase"/>
    <property type="match status" value="1"/>
</dbReference>
<dbReference type="GO" id="GO:0016051">
    <property type="term" value="P:carbohydrate biosynthetic process"/>
    <property type="evidence" value="ECO:0007669"/>
    <property type="project" value="InterPro"/>
</dbReference>
<accession>A0A1I7EUJ2</accession>
<evidence type="ECO:0000313" key="5">
    <source>
        <dbReference type="EMBL" id="SFU27591.1"/>
    </source>
</evidence>
<dbReference type="PROSITE" id="PS50844">
    <property type="entry name" value="AFP_LIKE"/>
    <property type="match status" value="1"/>
</dbReference>
<dbReference type="Gene3D" id="3.90.1210.10">
    <property type="entry name" value="Antifreeze-like/N-acetylneuraminic acid synthase C-terminal domain"/>
    <property type="match status" value="1"/>
</dbReference>
<dbReference type="GO" id="GO:0047444">
    <property type="term" value="F:N-acylneuraminate-9-phosphate synthase activity"/>
    <property type="evidence" value="ECO:0007669"/>
    <property type="project" value="TreeGrafter"/>
</dbReference>
<evidence type="ECO:0000256" key="2">
    <source>
        <dbReference type="PROSITE-ProRule" id="PRU00703"/>
    </source>
</evidence>
<dbReference type="Pfam" id="PF08666">
    <property type="entry name" value="SAF"/>
    <property type="match status" value="1"/>
</dbReference>
<dbReference type="CDD" id="cd17773">
    <property type="entry name" value="CBS_pair_NeuB"/>
    <property type="match status" value="1"/>
</dbReference>
<dbReference type="RefSeq" id="WP_074925826.1">
    <property type="nucleotide sequence ID" value="NZ_FPBL01000001.1"/>
</dbReference>
<gene>
    <name evidence="5" type="ORF">SAMN05216339_10163</name>
</gene>
<dbReference type="InterPro" id="IPR046342">
    <property type="entry name" value="CBS_dom_sf"/>
</dbReference>
<dbReference type="CDD" id="cd11615">
    <property type="entry name" value="SAF_NeuB_like"/>
    <property type="match status" value="1"/>
</dbReference>
<feature type="domain" description="AFP-like" evidence="3">
    <location>
        <begin position="405"/>
        <end position="463"/>
    </location>
</feature>
<dbReference type="InterPro" id="IPR013132">
    <property type="entry name" value="PseI/NeuA/B-like_N"/>
</dbReference>
<dbReference type="AlphaFoldDB" id="A0A1I7EUJ2"/>
<dbReference type="Gene3D" id="3.20.20.70">
    <property type="entry name" value="Aldolase class I"/>
    <property type="match status" value="1"/>
</dbReference>
<dbReference type="SUPFAM" id="SSF51658">
    <property type="entry name" value="Xylose isomerase-like"/>
    <property type="match status" value="1"/>
</dbReference>
<dbReference type="SUPFAM" id="SSF51269">
    <property type="entry name" value="AFP III-like domain"/>
    <property type="match status" value="1"/>
</dbReference>
<dbReference type="PANTHER" id="PTHR42966:SF3">
    <property type="entry name" value="BLR5971 PROTEIN"/>
    <property type="match status" value="1"/>
</dbReference>
<dbReference type="SMART" id="SM00858">
    <property type="entry name" value="SAF"/>
    <property type="match status" value="1"/>
</dbReference>
<dbReference type="Pfam" id="PF03102">
    <property type="entry name" value="NeuB"/>
    <property type="match status" value="1"/>
</dbReference>
<dbReference type="EMBL" id="FPBL01000001">
    <property type="protein sequence ID" value="SFU27591.1"/>
    <property type="molecule type" value="Genomic_DNA"/>
</dbReference>
<dbReference type="PROSITE" id="PS51371">
    <property type="entry name" value="CBS"/>
    <property type="match status" value="1"/>
</dbReference>
<dbReference type="OrthoDB" id="9781701at2"/>
<dbReference type="Gene3D" id="3.20.20.150">
    <property type="entry name" value="Divalent-metal-dependent TIM barrel enzymes"/>
    <property type="match status" value="1"/>
</dbReference>
<dbReference type="InterPro" id="IPR000644">
    <property type="entry name" value="CBS_dom"/>
</dbReference>
<feature type="domain" description="CBS" evidence="4">
    <location>
        <begin position="3"/>
        <end position="63"/>
    </location>
</feature>
<dbReference type="PANTHER" id="PTHR42966">
    <property type="entry name" value="N-ACETYLNEURAMINATE SYNTHASE"/>
    <property type="match status" value="1"/>
</dbReference>
<dbReference type="InterPro" id="IPR013974">
    <property type="entry name" value="SAF"/>
</dbReference>
<evidence type="ECO:0000256" key="1">
    <source>
        <dbReference type="ARBA" id="ARBA00023122"/>
    </source>
</evidence>
<keyword evidence="1 2" id="KW-0129">CBS domain</keyword>